<evidence type="ECO:0000259" key="3">
    <source>
        <dbReference type="Pfam" id="PF00535"/>
    </source>
</evidence>
<proteinExistence type="predicted"/>
<dbReference type="Proteomes" id="UP001567571">
    <property type="component" value="Unassembled WGS sequence"/>
</dbReference>
<evidence type="ECO:0000313" key="5">
    <source>
        <dbReference type="EMBL" id="MEZ3167366.1"/>
    </source>
</evidence>
<evidence type="ECO:0000313" key="4">
    <source>
        <dbReference type="EMBL" id="GAA0534858.1"/>
    </source>
</evidence>
<dbReference type="InterPro" id="IPR029044">
    <property type="entry name" value="Nucleotide-diphossugar_trans"/>
</dbReference>
<dbReference type="Pfam" id="PF00535">
    <property type="entry name" value="Glycos_transf_2"/>
    <property type="match status" value="2"/>
</dbReference>
<reference evidence="4" key="1">
    <citation type="journal article" date="2014" name="Int. J. Syst. Evol. Microbiol.">
        <title>Complete genome sequence of Corynebacterium casei LMG S-19264T (=DSM 44701T), isolated from a smear-ripened cheese.</title>
        <authorList>
            <consortium name="US DOE Joint Genome Institute (JGI-PGF)"/>
            <person name="Walter F."/>
            <person name="Albersmeier A."/>
            <person name="Kalinowski J."/>
            <person name="Ruckert C."/>
        </authorList>
    </citation>
    <scope>NUCLEOTIDE SEQUENCE</scope>
    <source>
        <strain evidence="4">JCM 14265</strain>
    </source>
</reference>
<dbReference type="PANTHER" id="PTHR48090">
    <property type="entry name" value="UNDECAPRENYL-PHOSPHATE 4-DEOXY-4-FORMAMIDO-L-ARABINOSE TRANSFERASE-RELATED"/>
    <property type="match status" value="1"/>
</dbReference>
<feature type="transmembrane region" description="Helical" evidence="2">
    <location>
        <begin position="333"/>
        <end position="355"/>
    </location>
</feature>
<feature type="transmembrane region" description="Helical" evidence="2">
    <location>
        <begin position="361"/>
        <end position="381"/>
    </location>
</feature>
<keyword evidence="2" id="KW-0812">Transmembrane</keyword>
<accession>A0AAV3SPB7</accession>
<reference evidence="5 7" key="3">
    <citation type="submission" date="2024-06" db="EMBL/GenBank/DDBJ databases">
        <title>Halorubrum miltondacostae sp. nov., a potential PHA producer isolated from an inland solar saltern in Rio Maior, Portugal.</title>
        <authorList>
            <person name="Albuquerque L."/>
            <person name="Viver T."/>
            <person name="Barroso C."/>
            <person name="Claudino R."/>
            <person name="Galvan M."/>
            <person name="Simoes G."/>
            <person name="Lobo Da Cunha A."/>
            <person name="Egas C."/>
        </authorList>
    </citation>
    <scope>NUCLEOTIDE SEQUENCE [LARGE SCALE GENOMIC DNA]</scope>
    <source>
        <strain evidence="5 7">DSM 18646</strain>
    </source>
</reference>
<protein>
    <submittedName>
        <fullName evidence="5">Glycosyltransferase family 2 protein</fullName>
    </submittedName>
</protein>
<sequence length="430" mass="45276">MYQEATVAVVIPAYNEVGFVGDVIETVPGYVDRVYVVDDCSTDDTWGEIRRTLDGLEGSERPGGRLRPIADDSPSAPGKSESGADGSGSVAGGSDPIADGSGAVPDATGDLPGGAGPAWRDRIVARDARSGTALPDRLVVALRHRENTGVGGAIKTGYRNAMADDADVDVVAVMSGDGQMDPAILDRIIGPVVRDEADYAKGNRLRHAEYRRQMSTWRTFGNVLLTGLTRIASGYWRMTDPQNGYTAISRRALDRVEYESLYEDYGFCNHLLVRLNKQGIRIADVPMRAVYGDETSNIRYSSFVPRLSALLFRSYLGRLLADGDRGVGSPPSVAQLLGLGLLLGGTALGVGSAVAGATGTAVAGGLFALFGLASFVAGIAAERRADTDMEVRVGPADLSGEFDFAASEGSSGDERSGIAPTTDESTARED</sequence>
<feature type="domain" description="Glycosyltransferase 2-like" evidence="3">
    <location>
        <begin position="139"/>
        <end position="255"/>
    </location>
</feature>
<keyword evidence="2" id="KW-0472">Membrane</keyword>
<dbReference type="CDD" id="cd04179">
    <property type="entry name" value="DPM_DPG-synthase_like"/>
    <property type="match status" value="1"/>
</dbReference>
<evidence type="ECO:0000256" key="1">
    <source>
        <dbReference type="SAM" id="MobiDB-lite"/>
    </source>
</evidence>
<comment type="caution">
    <text evidence="4">The sequence shown here is derived from an EMBL/GenBank/DDBJ whole genome shotgun (WGS) entry which is preliminary data.</text>
</comment>
<feature type="region of interest" description="Disordered" evidence="1">
    <location>
        <begin position="51"/>
        <end position="118"/>
    </location>
</feature>
<dbReference type="InterPro" id="IPR001173">
    <property type="entry name" value="Glyco_trans_2-like"/>
</dbReference>
<dbReference type="RefSeq" id="WP_343776735.1">
    <property type="nucleotide sequence ID" value="NZ_BAAADQ010000002.1"/>
</dbReference>
<dbReference type="EMBL" id="JBEDNW010000004">
    <property type="protein sequence ID" value="MEZ3167366.1"/>
    <property type="molecule type" value="Genomic_DNA"/>
</dbReference>
<gene>
    <name evidence="5" type="ORF">ABNG02_08525</name>
    <name evidence="4" type="ORF">GCM10008994_07230</name>
</gene>
<dbReference type="InterPro" id="IPR050256">
    <property type="entry name" value="Glycosyltransferase_2"/>
</dbReference>
<keyword evidence="2" id="KW-1133">Transmembrane helix</keyword>
<feature type="region of interest" description="Disordered" evidence="1">
    <location>
        <begin position="402"/>
        <end position="430"/>
    </location>
</feature>
<organism evidence="4 6">
    <name type="scientific">Halorubrum ejinorense</name>
    <dbReference type="NCBI Taxonomy" id="425309"/>
    <lineage>
        <taxon>Archaea</taxon>
        <taxon>Methanobacteriati</taxon>
        <taxon>Methanobacteriota</taxon>
        <taxon>Stenosarchaea group</taxon>
        <taxon>Halobacteria</taxon>
        <taxon>Halobacteriales</taxon>
        <taxon>Haloferacaceae</taxon>
        <taxon>Halorubrum</taxon>
    </lineage>
</organism>
<dbReference type="AlphaFoldDB" id="A0AAV3SPB7"/>
<evidence type="ECO:0000313" key="6">
    <source>
        <dbReference type="Proteomes" id="UP001501425"/>
    </source>
</evidence>
<feature type="domain" description="Glycosyltransferase 2-like" evidence="3">
    <location>
        <begin position="9"/>
        <end position="51"/>
    </location>
</feature>
<name>A0AAV3SPB7_9EURY</name>
<dbReference type="SUPFAM" id="SSF53448">
    <property type="entry name" value="Nucleotide-diphospho-sugar transferases"/>
    <property type="match status" value="1"/>
</dbReference>
<dbReference type="Gene3D" id="3.90.550.10">
    <property type="entry name" value="Spore Coat Polysaccharide Biosynthesis Protein SpsA, Chain A"/>
    <property type="match status" value="1"/>
</dbReference>
<dbReference type="PANTHER" id="PTHR48090:SF6">
    <property type="entry name" value="SLR5056 PROTEIN"/>
    <property type="match status" value="1"/>
</dbReference>
<feature type="compositionally biased region" description="Basic and acidic residues" evidence="1">
    <location>
        <begin position="51"/>
        <end position="63"/>
    </location>
</feature>
<reference evidence="4" key="2">
    <citation type="submission" date="2023-12" db="EMBL/GenBank/DDBJ databases">
        <authorList>
            <person name="Sun Q."/>
            <person name="Inoue M."/>
        </authorList>
    </citation>
    <scope>NUCLEOTIDE SEQUENCE</scope>
    <source>
        <strain evidence="4">JCM 14265</strain>
    </source>
</reference>
<keyword evidence="7" id="KW-1185">Reference proteome</keyword>
<evidence type="ECO:0000256" key="2">
    <source>
        <dbReference type="SAM" id="Phobius"/>
    </source>
</evidence>
<evidence type="ECO:0000313" key="7">
    <source>
        <dbReference type="Proteomes" id="UP001567571"/>
    </source>
</evidence>
<dbReference type="Proteomes" id="UP001501425">
    <property type="component" value="Unassembled WGS sequence"/>
</dbReference>
<dbReference type="EMBL" id="BAAADQ010000002">
    <property type="protein sequence ID" value="GAA0534858.1"/>
    <property type="molecule type" value="Genomic_DNA"/>
</dbReference>